<dbReference type="InterPro" id="IPR023346">
    <property type="entry name" value="Lysozyme-like_dom_sf"/>
</dbReference>
<comment type="caution">
    <text evidence="3">The sequence shown here is derived from an EMBL/GenBank/DDBJ whole genome shotgun (WGS) entry which is preliminary data.</text>
</comment>
<feature type="domain" description="LysM" evidence="2">
    <location>
        <begin position="342"/>
        <end position="385"/>
    </location>
</feature>
<dbReference type="Pfam" id="PF01464">
    <property type="entry name" value="SLT"/>
    <property type="match status" value="1"/>
</dbReference>
<dbReference type="PATRIC" id="fig|1056511.3.peg.4483"/>
<dbReference type="Pfam" id="PF01476">
    <property type="entry name" value="LysM"/>
    <property type="match status" value="1"/>
</dbReference>
<evidence type="ECO:0000259" key="2">
    <source>
        <dbReference type="PROSITE" id="PS51782"/>
    </source>
</evidence>
<dbReference type="InterPro" id="IPR008258">
    <property type="entry name" value="Transglycosylase_SLT_dom_1"/>
</dbReference>
<protein>
    <submittedName>
        <fullName evidence="3">Membrane-bound lytic murein transglycosylase D</fullName>
    </submittedName>
</protein>
<dbReference type="Proteomes" id="UP000011134">
    <property type="component" value="Unassembled WGS sequence"/>
</dbReference>
<comment type="similarity">
    <text evidence="1">Belongs to the transglycosylase Slt family.</text>
</comment>
<sequence>MAGCQGLNDVIIPPTIESELIMNIDNFPENIVSQCIISKKMQEGSYVATGGPLQTTEEKSRKVAKNIETDLWKVLGHSFSLRVPPNKQVMYYKNWYLSNQYHIDTVTERARPFLFYIYEQVKKRDMPIEIALLPFVESSFDQFAYSHRGAAGLWQITEPTAKTFGLEFLAGYDGRRDIISSTEAALDLLEYLYERFDENWLHALAAYNTGEARVRNAIKENRSQGEPTDFWALKLPTETQLYVPKLLAMTNLVKYRNKYKLDLTPISAEPVVTEVIINEKVNLDIIAQHAGINSVELYALNPAYTNGYTFAQRDNRILIPSKTKDMFYKNKESSVYVKQKFTIHHIRIGESLSELASLNNTSVSMIKSVNNLSDSIIFAGQELLIPTLQVDNR</sequence>
<name>L8J5Q7_9GAMM</name>
<keyword evidence="4" id="KW-1185">Reference proteome</keyword>
<accession>L8J5Q7</accession>
<dbReference type="InterPro" id="IPR036779">
    <property type="entry name" value="LysM_dom_sf"/>
</dbReference>
<evidence type="ECO:0000313" key="3">
    <source>
        <dbReference type="EMBL" id="ELR63543.1"/>
    </source>
</evidence>
<dbReference type="EMBL" id="AMZO01000038">
    <property type="protein sequence ID" value="ELR63543.1"/>
    <property type="molecule type" value="Genomic_DNA"/>
</dbReference>
<dbReference type="Gene3D" id="3.10.350.10">
    <property type="entry name" value="LysM domain"/>
    <property type="match status" value="1"/>
</dbReference>
<dbReference type="SUPFAM" id="SSF54106">
    <property type="entry name" value="LysM domain"/>
    <property type="match status" value="1"/>
</dbReference>
<proteinExistence type="inferred from homology"/>
<organism evidence="3 4">
    <name type="scientific">Photobacterium marinum</name>
    <dbReference type="NCBI Taxonomy" id="1056511"/>
    <lineage>
        <taxon>Bacteria</taxon>
        <taxon>Pseudomonadati</taxon>
        <taxon>Pseudomonadota</taxon>
        <taxon>Gammaproteobacteria</taxon>
        <taxon>Vibrionales</taxon>
        <taxon>Vibrionaceae</taxon>
        <taxon>Photobacterium</taxon>
    </lineage>
</organism>
<gene>
    <name evidence="3" type="ORF">C942_03559</name>
</gene>
<evidence type="ECO:0000256" key="1">
    <source>
        <dbReference type="ARBA" id="ARBA00007734"/>
    </source>
</evidence>
<dbReference type="AlphaFoldDB" id="L8J5Q7"/>
<dbReference type="PANTHER" id="PTHR37423:SF2">
    <property type="entry name" value="MEMBRANE-BOUND LYTIC MUREIN TRANSGLYCOSYLASE C"/>
    <property type="match status" value="1"/>
</dbReference>
<dbReference type="PANTHER" id="PTHR37423">
    <property type="entry name" value="SOLUBLE LYTIC MUREIN TRANSGLYCOSYLASE-RELATED"/>
    <property type="match status" value="1"/>
</dbReference>
<dbReference type="Gene3D" id="1.10.530.10">
    <property type="match status" value="1"/>
</dbReference>
<dbReference type="SMART" id="SM00257">
    <property type="entry name" value="LysM"/>
    <property type="match status" value="1"/>
</dbReference>
<dbReference type="InterPro" id="IPR018392">
    <property type="entry name" value="LysM"/>
</dbReference>
<dbReference type="CDD" id="cd16894">
    <property type="entry name" value="MltD-like"/>
    <property type="match status" value="1"/>
</dbReference>
<dbReference type="SUPFAM" id="SSF53955">
    <property type="entry name" value="Lysozyme-like"/>
    <property type="match status" value="1"/>
</dbReference>
<evidence type="ECO:0000313" key="4">
    <source>
        <dbReference type="Proteomes" id="UP000011134"/>
    </source>
</evidence>
<dbReference type="PROSITE" id="PS51782">
    <property type="entry name" value="LYSM"/>
    <property type="match status" value="1"/>
</dbReference>
<reference evidence="3 4" key="1">
    <citation type="submission" date="2012-12" db="EMBL/GenBank/DDBJ databases">
        <title>Genome Assembly of Photobacterium sp. AK15.</title>
        <authorList>
            <person name="Khatri I."/>
            <person name="Vaidya B."/>
            <person name="Srinivas T.N.R."/>
            <person name="Subramanian S."/>
            <person name="Pinnaka A."/>
        </authorList>
    </citation>
    <scope>NUCLEOTIDE SEQUENCE [LARGE SCALE GENOMIC DNA]</scope>
    <source>
        <strain evidence="3 4">AK15</strain>
    </source>
</reference>